<dbReference type="EMBL" id="FQWB01000012">
    <property type="protein sequence ID" value="SHH03751.1"/>
    <property type="molecule type" value="Genomic_DNA"/>
</dbReference>
<accession>A0A1M5PPZ3</accession>
<dbReference type="OrthoDB" id="1351449at2"/>
<gene>
    <name evidence="1" type="ORF">SAMN05443549_11227</name>
</gene>
<organism evidence="1 2">
    <name type="scientific">Flavobacterium fluvii</name>
    <dbReference type="NCBI Taxonomy" id="468056"/>
    <lineage>
        <taxon>Bacteria</taxon>
        <taxon>Pseudomonadati</taxon>
        <taxon>Bacteroidota</taxon>
        <taxon>Flavobacteriia</taxon>
        <taxon>Flavobacteriales</taxon>
        <taxon>Flavobacteriaceae</taxon>
        <taxon>Flavobacterium</taxon>
    </lineage>
</organism>
<evidence type="ECO:0000313" key="2">
    <source>
        <dbReference type="Proteomes" id="UP000184516"/>
    </source>
</evidence>
<reference evidence="2" key="1">
    <citation type="submission" date="2016-11" db="EMBL/GenBank/DDBJ databases">
        <authorList>
            <person name="Varghese N."/>
            <person name="Submissions S."/>
        </authorList>
    </citation>
    <scope>NUCLEOTIDE SEQUENCE [LARGE SCALE GENOMIC DNA]</scope>
    <source>
        <strain evidence="2">DSM 19978</strain>
    </source>
</reference>
<keyword evidence="2" id="KW-1185">Reference proteome</keyword>
<dbReference type="RefSeq" id="WP_073371984.1">
    <property type="nucleotide sequence ID" value="NZ_FQWB01000012.1"/>
</dbReference>
<name>A0A1M5PPZ3_9FLAO</name>
<proteinExistence type="predicted"/>
<sequence length="174" mass="20818">MRKLKIFYVLALIIFMNSCKEKTRSIKTFIFSNESMPFDYSIKLNSYDSIYLQTRFPNPEKDEYGILRKEKKDSLFDLLEKIDFSKYKTSYSDEHLQDGEAFRFIIKRDEKIDSIFIYGDDGPKEFYELAEKIKILISKTEFKKLNGKIDFEKLNYKMLPPPPPPKKIEKIIYK</sequence>
<protein>
    <submittedName>
        <fullName evidence="1">Uncharacterized protein</fullName>
    </submittedName>
</protein>
<dbReference type="AlphaFoldDB" id="A0A1M5PPZ3"/>
<dbReference type="Proteomes" id="UP000184516">
    <property type="component" value="Unassembled WGS sequence"/>
</dbReference>
<evidence type="ECO:0000313" key="1">
    <source>
        <dbReference type="EMBL" id="SHH03751.1"/>
    </source>
</evidence>